<evidence type="ECO:0000313" key="6">
    <source>
        <dbReference type="RefSeq" id="XP_035658119.1"/>
    </source>
</evidence>
<keyword evidence="5" id="KW-1185">Reference proteome</keyword>
<feature type="compositionally biased region" description="Basic and acidic residues" evidence="2">
    <location>
        <begin position="1479"/>
        <end position="1489"/>
    </location>
</feature>
<dbReference type="GO" id="GO:0031123">
    <property type="term" value="P:RNA 3'-end processing"/>
    <property type="evidence" value="ECO:0000318"/>
    <property type="project" value="GO_Central"/>
</dbReference>
<evidence type="ECO:0000256" key="1">
    <source>
        <dbReference type="PROSITE-ProRule" id="PRU00176"/>
    </source>
</evidence>
<accession>A0A9J7HEC7</accession>
<dbReference type="Gene3D" id="1.10.1410.10">
    <property type="match status" value="1"/>
</dbReference>
<dbReference type="InterPro" id="IPR043519">
    <property type="entry name" value="NT_sf"/>
</dbReference>
<name>A0A9J7HEC7_BRAFL</name>
<feature type="domain" description="Reverse transcriptase" evidence="4">
    <location>
        <begin position="386"/>
        <end position="638"/>
    </location>
</feature>
<feature type="compositionally biased region" description="Basic and acidic residues" evidence="2">
    <location>
        <begin position="1385"/>
        <end position="1396"/>
    </location>
</feature>
<evidence type="ECO:0000259" key="4">
    <source>
        <dbReference type="PROSITE" id="PS50878"/>
    </source>
</evidence>
<sequence>MYVKNDIASTPLDVVVPEELECVWVHLRPPRLPREVTSLALCAVYNPPASIHENTLLDHLSESVDVLRNSHPDVGLVILGDLNRLDISELCCYSSLQQIVKAPTRGVAVLDQILTNLSSFYNSPLIAPPVGLSDHNCVILSSKQRTTPNAIHKKVVRPMRDSDSRAFGSWITTHSWDEVLQATSAESKCNAFYHTLKCAVDKYFPTKVVSLHCRDKPWVTPAIKALIAKRQNAFSKGHVSVWKRLRNRVAREITSAKQHHYRDKVKHLKTADPKEWYRNIKDMTGIRPDSGNAIQGISATCPKDAADAINQHLAAASQLFPPLSLDELPSFLPACNPPPKVTVWDMYHQLRKVKLGKAAGVDDVSPRLVREFAFELSLPLCDIFNTSLAAGSVPSMWKKANVVPIPKENPPRLEKLRPISLTSIFAKICEDFVAKWCLQDILPYIDNRQFGSLKGRSTTHCLTSLVHSLASTTDKPGHTSTLVLTDFTRAFDRVHHLTAMKKLLELGVRRSILPWICDFLSHRQQRVTYKGTFSDWETLTCGVPQGTKLGPLIFLVLINDAVPQEVTSAEAWKYVDDMSLAEASLATQPSKVQTDLDNLVSWTDKNYMQLNPTKCMVMYICFLRRPPETPKLFVGTSELEVVHMAKVLGVILQANLKWTAHVVMIVGKANRRLYMVRCLKKHGLSTSDLVLVYIGFVRPTLEYACQVWHPGLTVEQSRMIERIQVRAWSTLQAHFSGKRHQRLLGLKEGRQNQADRSVFITGFGKGTSELELTDYFSKYGDVSNVFMDKDKGTYAIVEFSTKDITQAVLQASPHTLHGAELTVKHREVKAFSPKSKHKRQMGTGEGQAADQEELLRAMCGQQSVEDQMSMLVQYHQIPPEGVRVRYLVCSLIQEVLKEFFPACRIFPFGSSVNGFGRPGCDLDLYLDFGRSKFDYQFATSSSSISEKNSTDPNREEATEETVDSADMNSTEKTELDSETVVSMEDIESASVEELLDLLASILKRCAPGCAKVQVVPSARCPVVKFVHKDTGLHCDISINNRLALHNTELLHQYRTANPGLGPLVFVVREWARLCGIAGNSAGGGPRLTNYALTWLVVYYLQMEGVLPSVQELRDVCEPTEVLLVDGWDCSFTRQMEKFPNKGKTPSQVQLLKGFFHFFSKFEFETSVVSPLTGQHLSVTKVSANQIISTADVQGESQQSTNQVSASQHALEGKTANEGSDSCQQFKIGPINIQDPFELSHNVAGNVNEKTAQRISEEFSKAAEICAKQNFGTKMPYLPESVAWGVAKLLKNAAKSRQQTKKQCLHQTPTEPPNPLSPEQGSEGTPTEKASEKDFVIPIQMKMSKLPPHFVTAFSNSLELKQTWCEKVEGFVRGLFTQVLKMEEQSKTEDIQERSEDVPQTQSSVRLNDDDTRGWKRSHSPEEQGSKVKLKRMECPEGTDPEGVEVKECQGHLHATGIKERRSQDPQPSCVGGASSSSKDITRRQDHVNVTKAETSIEKSSDDIGKAVKDDVGQDIKCKNVTVAHDEDASHALGSEGHLLVTYVTKHRVWMGRRKVRRQLPRDAVPALSLEEQVTNRIVEEDPVGGTEMIFQVQYGRKYDVNSTAVELRFLPEKRGDREFWDFFHFLELFLIKMVNNHMVV</sequence>
<dbReference type="InterPro" id="IPR054708">
    <property type="entry name" value="MTPAP-like_central"/>
</dbReference>
<dbReference type="SUPFAM" id="SSF81631">
    <property type="entry name" value="PAP/OAS1 substrate-binding domain"/>
    <property type="match status" value="1"/>
</dbReference>
<dbReference type="GO" id="GO:0046872">
    <property type="term" value="F:metal ion binding"/>
    <property type="evidence" value="ECO:0007669"/>
    <property type="project" value="UniProtKB-KW"/>
</dbReference>
<feature type="region of interest" description="Disordered" evidence="2">
    <location>
        <begin position="1385"/>
        <end position="1429"/>
    </location>
</feature>
<dbReference type="InterPro" id="IPR043502">
    <property type="entry name" value="DNA/RNA_pol_sf"/>
</dbReference>
<dbReference type="PROSITE" id="PS50102">
    <property type="entry name" value="RRM"/>
    <property type="match status" value="1"/>
</dbReference>
<reference evidence="5" key="1">
    <citation type="journal article" date="2020" name="Nat. Ecol. Evol.">
        <title>Deeply conserved synteny resolves early events in vertebrate evolution.</title>
        <authorList>
            <person name="Simakov O."/>
            <person name="Marletaz F."/>
            <person name="Yue J.X."/>
            <person name="O'Connell B."/>
            <person name="Jenkins J."/>
            <person name="Brandt A."/>
            <person name="Calef R."/>
            <person name="Tung C.H."/>
            <person name="Huang T.K."/>
            <person name="Schmutz J."/>
            <person name="Satoh N."/>
            <person name="Yu J.K."/>
            <person name="Putnam N.H."/>
            <person name="Green R.E."/>
            <person name="Rokhsar D.S."/>
        </authorList>
    </citation>
    <scope>NUCLEOTIDE SEQUENCE [LARGE SCALE GENOMIC DNA]</scope>
    <source>
        <strain evidence="5">S238N-H82</strain>
    </source>
</reference>
<evidence type="ECO:0000313" key="5">
    <source>
        <dbReference type="Proteomes" id="UP000001554"/>
    </source>
</evidence>
<dbReference type="SMART" id="SM00360">
    <property type="entry name" value="RRM"/>
    <property type="match status" value="1"/>
</dbReference>
<gene>
    <name evidence="6" type="primary">LOC118403501</name>
</gene>
<dbReference type="InterPro" id="IPR000477">
    <property type="entry name" value="RT_dom"/>
</dbReference>
<dbReference type="GO" id="GO:1990817">
    <property type="term" value="F:poly(A) RNA polymerase activity"/>
    <property type="evidence" value="ECO:0000318"/>
    <property type="project" value="GO_Central"/>
</dbReference>
<dbReference type="PROSITE" id="PS50878">
    <property type="entry name" value="RT_POL"/>
    <property type="match status" value="1"/>
</dbReference>
<dbReference type="InterPro" id="IPR012677">
    <property type="entry name" value="Nucleotide-bd_a/b_plait_sf"/>
</dbReference>
<evidence type="ECO:0000256" key="2">
    <source>
        <dbReference type="SAM" id="MobiDB-lite"/>
    </source>
</evidence>
<reference evidence="6" key="2">
    <citation type="submission" date="2025-08" db="UniProtKB">
        <authorList>
            <consortium name="RefSeq"/>
        </authorList>
    </citation>
    <scope>IDENTIFICATION</scope>
    <source>
        <strain evidence="6">S238N-H82</strain>
        <tissue evidence="6">Testes</tissue>
    </source>
</reference>
<feature type="compositionally biased region" description="Polar residues" evidence="2">
    <location>
        <begin position="1192"/>
        <end position="1207"/>
    </location>
</feature>
<feature type="domain" description="RRM" evidence="3">
    <location>
        <begin position="756"/>
        <end position="835"/>
    </location>
</feature>
<dbReference type="SUPFAM" id="SSF81301">
    <property type="entry name" value="Nucleotidyltransferase"/>
    <property type="match status" value="1"/>
</dbReference>
<keyword evidence="1" id="KW-0694">RNA-binding</keyword>
<dbReference type="SUPFAM" id="SSF56219">
    <property type="entry name" value="DNase I-like"/>
    <property type="match status" value="1"/>
</dbReference>
<dbReference type="Pfam" id="PF22600">
    <property type="entry name" value="MTPAP-like_central"/>
    <property type="match status" value="1"/>
</dbReference>
<dbReference type="GeneID" id="118403501"/>
<dbReference type="KEGG" id="bfo:118403501"/>
<dbReference type="PANTHER" id="PTHR12271">
    <property type="entry name" value="POLY A POLYMERASE CID PAP -RELATED"/>
    <property type="match status" value="1"/>
</dbReference>
<dbReference type="SUPFAM" id="SSF56672">
    <property type="entry name" value="DNA/RNA polymerases"/>
    <property type="match status" value="1"/>
</dbReference>
<dbReference type="CDD" id="cd01650">
    <property type="entry name" value="RT_nLTR_like"/>
    <property type="match status" value="1"/>
</dbReference>
<dbReference type="Gene3D" id="3.30.70.330">
    <property type="match status" value="1"/>
</dbReference>
<dbReference type="PANTHER" id="PTHR12271:SF127">
    <property type="entry name" value="SPECKLE TARGETED PIP5K1A-REGULATED POLY(A) POLYMERASE"/>
    <property type="match status" value="1"/>
</dbReference>
<dbReference type="InterPro" id="IPR036691">
    <property type="entry name" value="Endo/exonu/phosph_ase_sf"/>
</dbReference>
<dbReference type="Gene3D" id="3.30.460.10">
    <property type="entry name" value="Beta Polymerase, domain 2"/>
    <property type="match status" value="1"/>
</dbReference>
<dbReference type="InterPro" id="IPR041252">
    <property type="entry name" value="RL"/>
</dbReference>
<feature type="region of interest" description="Disordered" evidence="2">
    <location>
        <begin position="943"/>
        <end position="975"/>
    </location>
</feature>
<dbReference type="InterPro" id="IPR000504">
    <property type="entry name" value="RRM_dom"/>
</dbReference>
<feature type="region of interest" description="Disordered" evidence="2">
    <location>
        <begin position="1296"/>
        <end position="1329"/>
    </location>
</feature>
<dbReference type="CDD" id="cd05402">
    <property type="entry name" value="NT_PAP_TUTase"/>
    <property type="match status" value="1"/>
</dbReference>
<feature type="region of interest" description="Disordered" evidence="2">
    <location>
        <begin position="1454"/>
        <end position="1489"/>
    </location>
</feature>
<feature type="region of interest" description="Disordered" evidence="2">
    <location>
        <begin position="1192"/>
        <end position="1222"/>
    </location>
</feature>
<feature type="compositionally biased region" description="Basic and acidic residues" evidence="2">
    <location>
        <begin position="1406"/>
        <end position="1429"/>
    </location>
</feature>
<protein>
    <submittedName>
        <fullName evidence="6">Uncharacterized protein LOC118403501</fullName>
    </submittedName>
</protein>
<dbReference type="OrthoDB" id="2274644at2759"/>
<dbReference type="Proteomes" id="UP000001554">
    <property type="component" value="Chromosome 16"/>
</dbReference>
<dbReference type="RefSeq" id="XP_035658119.1">
    <property type="nucleotide sequence ID" value="XM_035802226.1"/>
</dbReference>
<organism evidence="5 6">
    <name type="scientific">Branchiostoma floridae</name>
    <name type="common">Florida lancelet</name>
    <name type="synonym">Amphioxus</name>
    <dbReference type="NCBI Taxonomy" id="7739"/>
    <lineage>
        <taxon>Eukaryota</taxon>
        <taxon>Metazoa</taxon>
        <taxon>Chordata</taxon>
        <taxon>Cephalochordata</taxon>
        <taxon>Leptocardii</taxon>
        <taxon>Amphioxiformes</taxon>
        <taxon>Branchiostomatidae</taxon>
        <taxon>Branchiostoma</taxon>
    </lineage>
</organism>
<proteinExistence type="predicted"/>
<dbReference type="Pfam" id="PF00078">
    <property type="entry name" value="RVT_1"/>
    <property type="match status" value="1"/>
</dbReference>
<dbReference type="SUPFAM" id="SSF54928">
    <property type="entry name" value="RNA-binding domain, RBD"/>
    <property type="match status" value="1"/>
</dbReference>
<feature type="compositionally biased region" description="Basic and acidic residues" evidence="2">
    <location>
        <begin position="1454"/>
        <end position="1463"/>
    </location>
</feature>
<evidence type="ECO:0000259" key="3">
    <source>
        <dbReference type="PROSITE" id="PS50102"/>
    </source>
</evidence>
<dbReference type="GO" id="GO:0050265">
    <property type="term" value="F:RNA uridylyltransferase activity"/>
    <property type="evidence" value="ECO:0007669"/>
    <property type="project" value="UniProtKB-EC"/>
</dbReference>
<dbReference type="GO" id="GO:0003723">
    <property type="term" value="F:RNA binding"/>
    <property type="evidence" value="ECO:0007669"/>
    <property type="project" value="UniProtKB-UniRule"/>
</dbReference>
<dbReference type="Pfam" id="PF17797">
    <property type="entry name" value="RL"/>
    <property type="match status" value="1"/>
</dbReference>
<dbReference type="InterPro" id="IPR035979">
    <property type="entry name" value="RBD_domain_sf"/>
</dbReference>